<dbReference type="FunFam" id="3.40.50.11500:FF:000004">
    <property type="entry name" value="DENN domain-containing protein 2C isoform X1"/>
    <property type="match status" value="1"/>
</dbReference>
<evidence type="ECO:0000313" key="5">
    <source>
        <dbReference type="Proteomes" id="UP000030746"/>
    </source>
</evidence>
<sequence>MLNILPYPFNKYDFFFQDVLKSSPKFAYPCEIDCGNVDHFTFVFTDIEGLFKFGFCRHTPGAQTTLCIISCLPWFEIFYKLLNMIAEILNRSELNSVVPLLEETYNLEIPMPKVPVTIVANQEVIIPLNFSRLFFSGPDPNQLPCIPSSRNLTEYYNAIDTHNMMIIFAHMLNERRILVTSKKLSRLTSCIHAAEALLYPMNWQHLFIPVLPAHGNLIEYVSAPMPYLIGVHSSLLPKVLKMEIGDAVIVDADRNTVQTCHEDFQNLPEDVKCLRPDKLKNSMMESGDAISKAFLQTLVRLIGGYRDALRFRTGEPITFDPESFVVSRSDMQAFLQNMLQLQIFQQFINNRLDMLNTGYGFSDIFEQMSLMYADKLNTQSKYKEWQTQMKVGLYF</sequence>
<evidence type="ECO:0000259" key="3">
    <source>
        <dbReference type="PROSITE" id="PS50211"/>
    </source>
</evidence>
<dbReference type="GO" id="GO:0032456">
    <property type="term" value="P:endocytic recycling"/>
    <property type="evidence" value="ECO:0007669"/>
    <property type="project" value="TreeGrafter"/>
</dbReference>
<dbReference type="CTD" id="20230498"/>
<gene>
    <name evidence="4" type="ORF">LOTGIDRAFT_109719</name>
</gene>
<evidence type="ECO:0000313" key="4">
    <source>
        <dbReference type="EMBL" id="ESP04913.1"/>
    </source>
</evidence>
<dbReference type="PANTHER" id="PTHR13196:SF14">
    <property type="entry name" value="UDENN DOMAIN-CONTAINING PROTEIN"/>
    <property type="match status" value="1"/>
</dbReference>
<dbReference type="Gene3D" id="3.40.50.11500">
    <property type="match status" value="1"/>
</dbReference>
<dbReference type="SMART" id="SM00799">
    <property type="entry name" value="DENN"/>
    <property type="match status" value="1"/>
</dbReference>
<evidence type="ECO:0000256" key="2">
    <source>
        <dbReference type="ARBA" id="ARBA00023329"/>
    </source>
</evidence>
<dbReference type="SMART" id="SM00801">
    <property type="entry name" value="dDENN"/>
    <property type="match status" value="1"/>
</dbReference>
<keyword evidence="5" id="KW-1185">Reference proteome</keyword>
<dbReference type="GO" id="GO:1901981">
    <property type="term" value="F:phosphatidylinositol phosphate binding"/>
    <property type="evidence" value="ECO:0007669"/>
    <property type="project" value="TreeGrafter"/>
</dbReference>
<dbReference type="Gene3D" id="3.30.450.200">
    <property type="match status" value="1"/>
</dbReference>
<dbReference type="AlphaFoldDB" id="V4B3I3"/>
<dbReference type="STRING" id="225164.V4B3I3"/>
<dbReference type="OMA" id="LMAPMPY"/>
<accession>V4B3I3</accession>
<dbReference type="InterPro" id="IPR037516">
    <property type="entry name" value="Tripartite_DENN"/>
</dbReference>
<dbReference type="GeneID" id="20230498"/>
<dbReference type="OrthoDB" id="206724at2759"/>
<keyword evidence="2" id="KW-0968">Cytoplasmic vesicle</keyword>
<organism evidence="4 5">
    <name type="scientific">Lottia gigantea</name>
    <name type="common">Giant owl limpet</name>
    <dbReference type="NCBI Taxonomy" id="225164"/>
    <lineage>
        <taxon>Eukaryota</taxon>
        <taxon>Metazoa</taxon>
        <taxon>Spiralia</taxon>
        <taxon>Lophotrochozoa</taxon>
        <taxon>Mollusca</taxon>
        <taxon>Gastropoda</taxon>
        <taxon>Patellogastropoda</taxon>
        <taxon>Lottioidea</taxon>
        <taxon>Lottiidae</taxon>
        <taxon>Lottia</taxon>
    </lineage>
</organism>
<dbReference type="EMBL" id="KB199651">
    <property type="protein sequence ID" value="ESP04913.1"/>
    <property type="molecule type" value="Genomic_DNA"/>
</dbReference>
<reference evidence="4 5" key="1">
    <citation type="journal article" date="2013" name="Nature">
        <title>Insights into bilaterian evolution from three spiralian genomes.</title>
        <authorList>
            <person name="Simakov O."/>
            <person name="Marletaz F."/>
            <person name="Cho S.J."/>
            <person name="Edsinger-Gonzales E."/>
            <person name="Havlak P."/>
            <person name="Hellsten U."/>
            <person name="Kuo D.H."/>
            <person name="Larsson T."/>
            <person name="Lv J."/>
            <person name="Arendt D."/>
            <person name="Savage R."/>
            <person name="Osoegawa K."/>
            <person name="de Jong P."/>
            <person name="Grimwood J."/>
            <person name="Chapman J.A."/>
            <person name="Shapiro H."/>
            <person name="Aerts A."/>
            <person name="Otillar R.P."/>
            <person name="Terry A.Y."/>
            <person name="Boore J.L."/>
            <person name="Grigoriev I.V."/>
            <person name="Lindberg D.R."/>
            <person name="Seaver E.C."/>
            <person name="Weisblat D.A."/>
            <person name="Putnam N.H."/>
            <person name="Rokhsar D.S."/>
        </authorList>
    </citation>
    <scope>NUCLEOTIDE SEQUENCE [LARGE SCALE GENOMIC DNA]</scope>
</reference>
<dbReference type="RefSeq" id="XP_009044422.1">
    <property type="nucleotide sequence ID" value="XM_009046174.1"/>
</dbReference>
<evidence type="ECO:0000256" key="1">
    <source>
        <dbReference type="ARBA" id="ARBA00004132"/>
    </source>
</evidence>
<dbReference type="KEGG" id="lgi:LOTGIDRAFT_109719"/>
<dbReference type="HOGENOM" id="CLU_008196_3_0_1"/>
<dbReference type="InterPro" id="IPR001194">
    <property type="entry name" value="cDENN_dom"/>
</dbReference>
<feature type="domain" description="UDENN" evidence="3">
    <location>
        <begin position="1"/>
        <end position="358"/>
    </location>
</feature>
<protein>
    <recommendedName>
        <fullName evidence="3">UDENN domain-containing protein</fullName>
    </recommendedName>
</protein>
<dbReference type="GO" id="GO:0005085">
    <property type="term" value="F:guanyl-nucleotide exchange factor activity"/>
    <property type="evidence" value="ECO:0007669"/>
    <property type="project" value="InterPro"/>
</dbReference>
<dbReference type="PROSITE" id="PS50211">
    <property type="entry name" value="DENN"/>
    <property type="match status" value="1"/>
</dbReference>
<dbReference type="Proteomes" id="UP000030746">
    <property type="component" value="Unassembled WGS sequence"/>
</dbReference>
<dbReference type="InterPro" id="IPR040032">
    <property type="entry name" value="DENND1A/B/C"/>
</dbReference>
<dbReference type="InterPro" id="IPR005112">
    <property type="entry name" value="dDENN_dom"/>
</dbReference>
<dbReference type="GO" id="GO:0006897">
    <property type="term" value="P:endocytosis"/>
    <property type="evidence" value="ECO:0007669"/>
    <property type="project" value="TreeGrafter"/>
</dbReference>
<dbReference type="Pfam" id="PF03455">
    <property type="entry name" value="dDENN"/>
    <property type="match status" value="1"/>
</dbReference>
<dbReference type="InterPro" id="IPR043153">
    <property type="entry name" value="DENN_C"/>
</dbReference>
<dbReference type="Pfam" id="PF02141">
    <property type="entry name" value="DENN"/>
    <property type="match status" value="1"/>
</dbReference>
<comment type="subcellular location">
    <subcellularLocation>
        <location evidence="1">Cytoplasmic vesicle</location>
        <location evidence="1">Clathrin-coated vesicle</location>
    </subcellularLocation>
</comment>
<proteinExistence type="predicted"/>
<dbReference type="GO" id="GO:0030136">
    <property type="term" value="C:clathrin-coated vesicle"/>
    <property type="evidence" value="ECO:0007669"/>
    <property type="project" value="UniProtKB-SubCell"/>
</dbReference>
<dbReference type="Gene3D" id="6.10.140.1000">
    <property type="match status" value="1"/>
</dbReference>
<dbReference type="GO" id="GO:0005829">
    <property type="term" value="C:cytosol"/>
    <property type="evidence" value="ECO:0007669"/>
    <property type="project" value="TreeGrafter"/>
</dbReference>
<name>V4B3I3_LOTGI</name>
<dbReference type="PANTHER" id="PTHR13196">
    <property type="entry name" value="DENN DOMAIN-CONTAINING"/>
    <property type="match status" value="1"/>
</dbReference>